<dbReference type="SUPFAM" id="SSF46785">
    <property type="entry name" value="Winged helix' DNA-binding domain"/>
    <property type="match status" value="1"/>
</dbReference>
<comment type="similarity">
    <text evidence="8">Belongs to the HSF family. Class A subfamily.</text>
</comment>
<evidence type="ECO:0000313" key="12">
    <source>
        <dbReference type="Proteomes" id="UP001634007"/>
    </source>
</evidence>
<keyword evidence="6" id="KW-0804">Transcription</keyword>
<dbReference type="FunFam" id="1.10.10.10:FF:000057">
    <property type="entry name" value="Heat shock transcription factor 1"/>
    <property type="match status" value="1"/>
</dbReference>
<dbReference type="SMART" id="SM00415">
    <property type="entry name" value="HSF"/>
    <property type="match status" value="1"/>
</dbReference>
<feature type="domain" description="HSF-type DNA-binding" evidence="10">
    <location>
        <begin position="87"/>
        <end position="111"/>
    </location>
</feature>
<dbReference type="PROSITE" id="PS00434">
    <property type="entry name" value="HSF_DOMAIN"/>
    <property type="match status" value="1"/>
</dbReference>
<evidence type="ECO:0000256" key="4">
    <source>
        <dbReference type="ARBA" id="ARBA00023016"/>
    </source>
</evidence>
<dbReference type="InterPro" id="IPR000232">
    <property type="entry name" value="HSF_DNA-bd"/>
</dbReference>
<dbReference type="InterPro" id="IPR036390">
    <property type="entry name" value="WH_DNA-bd_sf"/>
</dbReference>
<organism evidence="11 12">
    <name type="scientific">Eucalyptus globulus</name>
    <name type="common">Tasmanian blue gum</name>
    <dbReference type="NCBI Taxonomy" id="34317"/>
    <lineage>
        <taxon>Eukaryota</taxon>
        <taxon>Viridiplantae</taxon>
        <taxon>Streptophyta</taxon>
        <taxon>Embryophyta</taxon>
        <taxon>Tracheophyta</taxon>
        <taxon>Spermatophyta</taxon>
        <taxon>Magnoliopsida</taxon>
        <taxon>eudicotyledons</taxon>
        <taxon>Gunneridae</taxon>
        <taxon>Pentapetalae</taxon>
        <taxon>rosids</taxon>
        <taxon>malvids</taxon>
        <taxon>Myrtales</taxon>
        <taxon>Myrtaceae</taxon>
        <taxon>Myrtoideae</taxon>
        <taxon>Eucalypteae</taxon>
        <taxon>Eucalyptus</taxon>
    </lineage>
</organism>
<dbReference type="Gene3D" id="1.10.10.10">
    <property type="entry name" value="Winged helix-like DNA-binding domain superfamily/Winged helix DNA-binding domain"/>
    <property type="match status" value="1"/>
</dbReference>
<dbReference type="AlphaFoldDB" id="A0ABD3KYI6"/>
<protein>
    <recommendedName>
        <fullName evidence="10">HSF-type DNA-binding domain-containing protein</fullName>
    </recommendedName>
</protein>
<dbReference type="GO" id="GO:0005634">
    <property type="term" value="C:nucleus"/>
    <property type="evidence" value="ECO:0007669"/>
    <property type="project" value="UniProtKB-SubCell"/>
</dbReference>
<feature type="region of interest" description="Disordered" evidence="9">
    <location>
        <begin position="1"/>
        <end position="49"/>
    </location>
</feature>
<keyword evidence="4" id="KW-0346">Stress response</keyword>
<evidence type="ECO:0000256" key="8">
    <source>
        <dbReference type="ARBA" id="ARBA00061350"/>
    </source>
</evidence>
<keyword evidence="7" id="KW-0539">Nucleus</keyword>
<evidence type="ECO:0000259" key="10">
    <source>
        <dbReference type="PROSITE" id="PS00434"/>
    </source>
</evidence>
<keyword evidence="12" id="KW-1185">Reference proteome</keyword>
<reference evidence="11 12" key="1">
    <citation type="submission" date="2024-11" db="EMBL/GenBank/DDBJ databases">
        <title>Chromosome-level genome assembly of Eucalyptus globulus Labill. provides insights into its genome evolution.</title>
        <authorList>
            <person name="Li X."/>
        </authorList>
    </citation>
    <scope>NUCLEOTIDE SEQUENCE [LARGE SCALE GENOMIC DNA]</scope>
    <source>
        <strain evidence="11">CL2024</strain>
        <tissue evidence="11">Fresh tender leaves</tissue>
    </source>
</reference>
<comment type="subcellular location">
    <subcellularLocation>
        <location evidence="1">Nucleus</location>
    </subcellularLocation>
</comment>
<keyword evidence="3" id="KW-0805">Transcription regulation</keyword>
<evidence type="ECO:0000256" key="3">
    <source>
        <dbReference type="ARBA" id="ARBA00023015"/>
    </source>
</evidence>
<dbReference type="Proteomes" id="UP001634007">
    <property type="component" value="Unassembled WGS sequence"/>
</dbReference>
<dbReference type="PANTHER" id="PTHR10015:SF338">
    <property type="entry name" value="HEAT STRESS TRANSCRIPTION FACTOR A-2"/>
    <property type="match status" value="1"/>
</dbReference>
<sequence length="394" mass="43908">MEMKGGVVPKEEEASSDVGQPPPPTPPPPPPQPPQPMESLGEAGPPPFLTKTFEIVEDPATDPIVSWSEARNSFIVWDAHQFAATLLPKHFKHGNFSSFIRQLNTYGFRKVDPDRWEFANEGFLGGQRHLLKTIKRRRNVLHSPRQPGGACVELGHYGLDSELERLRRDRGLLVAEVARLRQQQEQSRDHIFAMEQRIQRTERKQQQMLAFLAKACNNPSFIRQLMQRNARGRDIRGVEIGHKRRLTATPSLENLQDEVTVAALGRGGAGDSAIPVQEEMVTLESEMQILFSAALDDESSSDVNELSAAPVPATRGGNTDAVNQTILEELLSEDLMTGNPEEEILVGDQPEIDMGAEDLVPGRRNASEESQDLSQLEAVTPSSSLRQDKFMEEW</sequence>
<keyword evidence="2" id="KW-0597">Phosphoprotein</keyword>
<evidence type="ECO:0000256" key="1">
    <source>
        <dbReference type="ARBA" id="ARBA00004123"/>
    </source>
</evidence>
<feature type="compositionally biased region" description="Pro residues" evidence="9">
    <location>
        <begin position="20"/>
        <end position="36"/>
    </location>
</feature>
<dbReference type="InterPro" id="IPR036388">
    <property type="entry name" value="WH-like_DNA-bd_sf"/>
</dbReference>
<comment type="caution">
    <text evidence="11">The sequence shown here is derived from an EMBL/GenBank/DDBJ whole genome shotgun (WGS) entry which is preliminary data.</text>
</comment>
<dbReference type="Pfam" id="PF00447">
    <property type="entry name" value="HSF_DNA-bind"/>
    <property type="match status" value="1"/>
</dbReference>
<evidence type="ECO:0000256" key="2">
    <source>
        <dbReference type="ARBA" id="ARBA00022553"/>
    </source>
</evidence>
<gene>
    <name evidence="11" type="ORF">ACJRO7_013718</name>
</gene>
<evidence type="ECO:0000256" key="6">
    <source>
        <dbReference type="ARBA" id="ARBA00023163"/>
    </source>
</evidence>
<dbReference type="EMBL" id="JBJKBG010000003">
    <property type="protein sequence ID" value="KAL3744498.1"/>
    <property type="molecule type" value="Genomic_DNA"/>
</dbReference>
<keyword evidence="5" id="KW-0238">DNA-binding</keyword>
<dbReference type="PRINTS" id="PR00056">
    <property type="entry name" value="HSFDOMAIN"/>
</dbReference>
<feature type="compositionally biased region" description="Basic and acidic residues" evidence="9">
    <location>
        <begin position="1"/>
        <end position="13"/>
    </location>
</feature>
<dbReference type="GO" id="GO:0003677">
    <property type="term" value="F:DNA binding"/>
    <property type="evidence" value="ECO:0007669"/>
    <property type="project" value="UniProtKB-KW"/>
</dbReference>
<proteinExistence type="inferred from homology"/>
<evidence type="ECO:0000313" key="11">
    <source>
        <dbReference type="EMBL" id="KAL3744498.1"/>
    </source>
</evidence>
<evidence type="ECO:0000256" key="7">
    <source>
        <dbReference type="ARBA" id="ARBA00023242"/>
    </source>
</evidence>
<dbReference type="PANTHER" id="PTHR10015">
    <property type="entry name" value="HEAT SHOCK TRANSCRIPTION FACTOR"/>
    <property type="match status" value="1"/>
</dbReference>
<accession>A0ABD3KYI6</accession>
<feature type="region of interest" description="Disordered" evidence="9">
    <location>
        <begin position="349"/>
        <end position="394"/>
    </location>
</feature>
<evidence type="ECO:0000256" key="9">
    <source>
        <dbReference type="SAM" id="MobiDB-lite"/>
    </source>
</evidence>
<name>A0ABD3KYI6_EUCGL</name>
<evidence type="ECO:0000256" key="5">
    <source>
        <dbReference type="ARBA" id="ARBA00023125"/>
    </source>
</evidence>